<evidence type="ECO:0000256" key="1">
    <source>
        <dbReference type="ARBA" id="ARBA00004141"/>
    </source>
</evidence>
<feature type="transmembrane region" description="Helical" evidence="6">
    <location>
        <begin position="69"/>
        <end position="91"/>
    </location>
</feature>
<organism evidence="8 9">
    <name type="scientific">Candidatus Yanofskybacteria bacterium RIFCSPHIGHO2_01_FULL_44_22</name>
    <dbReference type="NCBI Taxonomy" id="1802669"/>
    <lineage>
        <taxon>Bacteria</taxon>
        <taxon>Candidatus Yanofskyibacteriota</taxon>
    </lineage>
</organism>
<dbReference type="PANTHER" id="PTHR37422:SF13">
    <property type="entry name" value="LIPOPOLYSACCHARIDE BIOSYNTHESIS PROTEIN PA4999-RELATED"/>
    <property type="match status" value="1"/>
</dbReference>
<evidence type="ECO:0000256" key="5">
    <source>
        <dbReference type="PROSITE-ProRule" id="PRU00339"/>
    </source>
</evidence>
<dbReference type="Pfam" id="PF04932">
    <property type="entry name" value="Wzy_C"/>
    <property type="match status" value="1"/>
</dbReference>
<evidence type="ECO:0000256" key="6">
    <source>
        <dbReference type="SAM" id="Phobius"/>
    </source>
</evidence>
<dbReference type="PROSITE" id="PS50005">
    <property type="entry name" value="TPR"/>
    <property type="match status" value="1"/>
</dbReference>
<feature type="transmembrane region" description="Helical" evidence="6">
    <location>
        <begin position="6"/>
        <end position="26"/>
    </location>
</feature>
<dbReference type="InterPro" id="IPR019734">
    <property type="entry name" value="TPR_rpt"/>
</dbReference>
<evidence type="ECO:0000256" key="3">
    <source>
        <dbReference type="ARBA" id="ARBA00022989"/>
    </source>
</evidence>
<dbReference type="SMART" id="SM00028">
    <property type="entry name" value="TPR"/>
    <property type="match status" value="2"/>
</dbReference>
<keyword evidence="4 6" id="KW-0472">Membrane</keyword>
<evidence type="ECO:0000313" key="9">
    <source>
        <dbReference type="Proteomes" id="UP000177419"/>
    </source>
</evidence>
<evidence type="ECO:0000256" key="4">
    <source>
        <dbReference type="ARBA" id="ARBA00023136"/>
    </source>
</evidence>
<feature type="transmembrane region" description="Helical" evidence="6">
    <location>
        <begin position="413"/>
        <end position="430"/>
    </location>
</feature>
<proteinExistence type="predicted"/>
<gene>
    <name evidence="8" type="ORF">A2746_01135</name>
</gene>
<reference evidence="8 9" key="1">
    <citation type="journal article" date="2016" name="Nat. Commun.">
        <title>Thousands of microbial genomes shed light on interconnected biogeochemical processes in an aquifer system.</title>
        <authorList>
            <person name="Anantharaman K."/>
            <person name="Brown C.T."/>
            <person name="Hug L.A."/>
            <person name="Sharon I."/>
            <person name="Castelle C.J."/>
            <person name="Probst A.J."/>
            <person name="Thomas B.C."/>
            <person name="Singh A."/>
            <person name="Wilkins M.J."/>
            <person name="Karaoz U."/>
            <person name="Brodie E.L."/>
            <person name="Williams K.H."/>
            <person name="Hubbard S.S."/>
            <person name="Banfield J.F."/>
        </authorList>
    </citation>
    <scope>NUCLEOTIDE SEQUENCE [LARGE SCALE GENOMIC DNA]</scope>
</reference>
<protein>
    <recommendedName>
        <fullName evidence="7">O-antigen ligase-related domain-containing protein</fullName>
    </recommendedName>
</protein>
<dbReference type="PROSITE" id="PS50293">
    <property type="entry name" value="TPR_REGION"/>
    <property type="match status" value="1"/>
</dbReference>
<feature type="transmembrane region" description="Helical" evidence="6">
    <location>
        <begin position="127"/>
        <end position="147"/>
    </location>
</feature>
<keyword evidence="5" id="KW-0802">TPR repeat</keyword>
<dbReference type="PANTHER" id="PTHR37422">
    <property type="entry name" value="TEICHURONIC ACID BIOSYNTHESIS PROTEIN TUAE"/>
    <property type="match status" value="1"/>
</dbReference>
<evidence type="ECO:0000313" key="8">
    <source>
        <dbReference type="EMBL" id="OGN04942.1"/>
    </source>
</evidence>
<feature type="transmembrane region" description="Helical" evidence="6">
    <location>
        <begin position="385"/>
        <end position="407"/>
    </location>
</feature>
<feature type="transmembrane region" description="Helical" evidence="6">
    <location>
        <begin position="103"/>
        <end position="121"/>
    </location>
</feature>
<dbReference type="InterPro" id="IPR051533">
    <property type="entry name" value="WaaL-like"/>
</dbReference>
<sequence length="745" mass="84114">MTKESILAKILRYLIYAAAFTPLIIFSQFMSPFHFGKVVVFRSLVEIMVVFYLLLIWRDWSYLPKTNKIFWAFLLFTLAFTVTTITSIQPYQSFWGTLERMGGLWTFWHYFAFFVVLTSVLKTKQHWFVFLKLIIAAGILSAIYGFGQKTDIKFFIGSGNRMRIFGTLGNPALFAGYQLLVLFLSLTLFFVGGNTKREKYFFGSAVLLTALAIMLTVVRGSILALGIGFLLFTFLYWRQFKSAGALKILLVLLLLATVTVASAFIFKNTAFVKNSNYLSKISSLSFGDATVKTRLWAWRAGFEGWDETPRTVLVGWGPENFNIPFSKHFNPKFFKGPGSETLFDRAHNMFVEILVTMGLTGFFAYILLFLAMAQTLKKIKKLPNSAVYSIGFISLMVVYVIHNSFIFDTSGNFIVFFGILGFVSALPSLLEPPAGNNKPAVQPAGQRGLGSLYSFSAVVLFIAVSALIYKTNILPAKANYTTTRAIIIGWSGDFNGAVKKYQEAVAYDVPGKYEIRHRFGQYLLERGVSASPEALQIVIDAIQKNADENPLDYLPQLYLARLNILLGRDQPDSPYNDESLKHSTKALELSPTFVRTYYEVAQAHLNKKNIARAAEYFKKAVDLNPDVGLSLWYWGIVEYDLGNTKIGLEAIEQAIDKEFNVAESDYLRLIAVYLRQNDYKKIIWAQEKLVALKPNNAQYHASLAAAYVKVGRIDDAVKEAREAARLDKMFEAEARSFIRSLGREF</sequence>
<feature type="domain" description="O-antigen ligase-related" evidence="7">
    <location>
        <begin position="205"/>
        <end position="366"/>
    </location>
</feature>
<feature type="transmembrane region" description="Helical" evidence="6">
    <location>
        <begin position="451"/>
        <end position="469"/>
    </location>
</feature>
<dbReference type="GO" id="GO:0016020">
    <property type="term" value="C:membrane"/>
    <property type="evidence" value="ECO:0007669"/>
    <property type="project" value="UniProtKB-SubCell"/>
</dbReference>
<accession>A0A1F8EVR4</accession>
<feature type="transmembrane region" description="Helical" evidence="6">
    <location>
        <begin position="168"/>
        <end position="191"/>
    </location>
</feature>
<feature type="transmembrane region" description="Helical" evidence="6">
    <location>
        <begin position="211"/>
        <end position="236"/>
    </location>
</feature>
<feature type="repeat" description="TPR" evidence="5">
    <location>
        <begin position="594"/>
        <end position="627"/>
    </location>
</feature>
<dbReference type="STRING" id="1802669.A2746_01135"/>
<comment type="subcellular location">
    <subcellularLocation>
        <location evidence="1">Membrane</location>
        <topology evidence="1">Multi-pass membrane protein</topology>
    </subcellularLocation>
</comment>
<dbReference type="AlphaFoldDB" id="A0A1F8EVR4"/>
<dbReference type="SUPFAM" id="SSF48452">
    <property type="entry name" value="TPR-like"/>
    <property type="match status" value="1"/>
</dbReference>
<feature type="transmembrane region" description="Helical" evidence="6">
    <location>
        <begin position="38"/>
        <end position="57"/>
    </location>
</feature>
<name>A0A1F8EVR4_9BACT</name>
<keyword evidence="2 6" id="KW-0812">Transmembrane</keyword>
<dbReference type="Proteomes" id="UP000177419">
    <property type="component" value="Unassembled WGS sequence"/>
</dbReference>
<dbReference type="Gene3D" id="1.25.40.10">
    <property type="entry name" value="Tetratricopeptide repeat domain"/>
    <property type="match status" value="1"/>
</dbReference>
<dbReference type="EMBL" id="MGJJ01000019">
    <property type="protein sequence ID" value="OGN04942.1"/>
    <property type="molecule type" value="Genomic_DNA"/>
</dbReference>
<feature type="transmembrane region" description="Helical" evidence="6">
    <location>
        <begin position="349"/>
        <end position="373"/>
    </location>
</feature>
<evidence type="ECO:0000256" key="2">
    <source>
        <dbReference type="ARBA" id="ARBA00022692"/>
    </source>
</evidence>
<feature type="transmembrane region" description="Helical" evidence="6">
    <location>
        <begin position="248"/>
        <end position="266"/>
    </location>
</feature>
<evidence type="ECO:0000259" key="7">
    <source>
        <dbReference type="Pfam" id="PF04932"/>
    </source>
</evidence>
<comment type="caution">
    <text evidence="8">The sequence shown here is derived from an EMBL/GenBank/DDBJ whole genome shotgun (WGS) entry which is preliminary data.</text>
</comment>
<dbReference type="InterPro" id="IPR011990">
    <property type="entry name" value="TPR-like_helical_dom_sf"/>
</dbReference>
<dbReference type="InterPro" id="IPR007016">
    <property type="entry name" value="O-antigen_ligase-rel_domated"/>
</dbReference>
<dbReference type="Pfam" id="PF13181">
    <property type="entry name" value="TPR_8"/>
    <property type="match status" value="1"/>
</dbReference>
<keyword evidence="3 6" id="KW-1133">Transmembrane helix</keyword>